<comment type="subcellular location">
    <subcellularLocation>
        <location evidence="1">Cytoplasm</location>
        <location evidence="1">Cytoskeleton</location>
    </subcellularLocation>
</comment>
<dbReference type="GO" id="GO:0005524">
    <property type="term" value="F:ATP binding"/>
    <property type="evidence" value="ECO:0007669"/>
    <property type="project" value="UniProtKB-UniRule"/>
</dbReference>
<evidence type="ECO:0000256" key="11">
    <source>
        <dbReference type="ARBA" id="ARBA00048679"/>
    </source>
</evidence>
<dbReference type="FunFam" id="3.30.200.20:FF:000042">
    <property type="entry name" value="Aurora kinase A"/>
    <property type="match status" value="1"/>
</dbReference>
<dbReference type="PROSITE" id="PS00107">
    <property type="entry name" value="PROTEIN_KINASE_ATP"/>
    <property type="match status" value="1"/>
</dbReference>
<dbReference type="Gene3D" id="1.25.10.10">
    <property type="entry name" value="Leucine-rich Repeat Variant"/>
    <property type="match status" value="1"/>
</dbReference>
<feature type="coiled-coil region" evidence="14">
    <location>
        <begin position="40"/>
        <end position="67"/>
    </location>
</feature>
<name>A0A8T2RBE9_CERRI</name>
<dbReference type="PANTHER" id="PTHR22983:SF6">
    <property type="entry name" value="SERINE_THREONINE-PROTEIN KINASE 36"/>
    <property type="match status" value="1"/>
</dbReference>
<comment type="catalytic activity">
    <reaction evidence="11">
        <text>L-seryl-[protein] + ATP = O-phospho-L-seryl-[protein] + ADP + H(+)</text>
        <dbReference type="Rhea" id="RHEA:17989"/>
        <dbReference type="Rhea" id="RHEA-COMP:9863"/>
        <dbReference type="Rhea" id="RHEA-COMP:11604"/>
        <dbReference type="ChEBI" id="CHEBI:15378"/>
        <dbReference type="ChEBI" id="CHEBI:29999"/>
        <dbReference type="ChEBI" id="CHEBI:30616"/>
        <dbReference type="ChEBI" id="CHEBI:83421"/>
        <dbReference type="ChEBI" id="CHEBI:456216"/>
        <dbReference type="EC" id="2.7.11.1"/>
    </reaction>
</comment>
<protein>
    <recommendedName>
        <fullName evidence="2">non-specific serine/threonine protein kinase</fullName>
        <ecNumber evidence="2">2.7.11.1</ecNumber>
    </recommendedName>
    <alternativeName>
        <fullName evidence="12">Fused homolog</fullName>
    </alternativeName>
</protein>
<evidence type="ECO:0000256" key="10">
    <source>
        <dbReference type="ARBA" id="ARBA00047899"/>
    </source>
</evidence>
<dbReference type="FunFam" id="1.25.10.10:FF:000223">
    <property type="entry name" value="Serine/threonine-protein kinase TIO"/>
    <property type="match status" value="1"/>
</dbReference>
<dbReference type="InterPro" id="IPR011989">
    <property type="entry name" value="ARM-like"/>
</dbReference>
<evidence type="ECO:0000256" key="12">
    <source>
        <dbReference type="ARBA" id="ARBA00075375"/>
    </source>
</evidence>
<evidence type="ECO:0000256" key="13">
    <source>
        <dbReference type="PROSITE-ProRule" id="PRU10141"/>
    </source>
</evidence>
<evidence type="ECO:0000256" key="5">
    <source>
        <dbReference type="ARBA" id="ARBA00022679"/>
    </source>
</evidence>
<dbReference type="InterPro" id="IPR000225">
    <property type="entry name" value="Armadillo"/>
</dbReference>
<dbReference type="FunFam" id="1.10.510.10:FF:000292">
    <property type="entry name" value="Serine/threonine-protein kinase 36"/>
    <property type="match status" value="1"/>
</dbReference>
<dbReference type="SUPFAM" id="SSF48371">
    <property type="entry name" value="ARM repeat"/>
    <property type="match status" value="1"/>
</dbReference>
<dbReference type="Pfam" id="PF00514">
    <property type="entry name" value="Arm"/>
    <property type="match status" value="1"/>
</dbReference>
<reference evidence="16" key="1">
    <citation type="submission" date="2021-08" db="EMBL/GenBank/DDBJ databases">
        <title>WGS assembly of Ceratopteris richardii.</title>
        <authorList>
            <person name="Marchant D.B."/>
            <person name="Chen G."/>
            <person name="Jenkins J."/>
            <person name="Shu S."/>
            <person name="Leebens-Mack J."/>
            <person name="Grimwood J."/>
            <person name="Schmutz J."/>
            <person name="Soltis P."/>
            <person name="Soltis D."/>
            <person name="Chen Z.-H."/>
        </authorList>
    </citation>
    <scope>NUCLEOTIDE SEQUENCE</scope>
    <source>
        <strain evidence="16">Whitten #5841</strain>
        <tissue evidence="16">Leaf</tissue>
    </source>
</reference>
<evidence type="ECO:0000259" key="15">
    <source>
        <dbReference type="PROSITE" id="PS50011"/>
    </source>
</evidence>
<dbReference type="Gene3D" id="1.10.510.10">
    <property type="entry name" value="Transferase(Phosphotransferase) domain 1"/>
    <property type="match status" value="1"/>
</dbReference>
<dbReference type="OMA" id="NSNILCE"/>
<evidence type="ECO:0000256" key="7">
    <source>
        <dbReference type="ARBA" id="ARBA00022777"/>
    </source>
</evidence>
<dbReference type="Pfam" id="PF00069">
    <property type="entry name" value="Pkinase"/>
    <property type="match status" value="1"/>
</dbReference>
<evidence type="ECO:0000256" key="3">
    <source>
        <dbReference type="ARBA" id="ARBA00022490"/>
    </source>
</evidence>
<evidence type="ECO:0000256" key="2">
    <source>
        <dbReference type="ARBA" id="ARBA00012513"/>
    </source>
</evidence>
<evidence type="ECO:0000256" key="8">
    <source>
        <dbReference type="ARBA" id="ARBA00022840"/>
    </source>
</evidence>
<sequence length="1383" mass="150786">MGVENYHVIELVGEGSFGKVYKGRRKYTGQTVALKFILKHGKSDKDIENLRQEIEILRNLKHENIIEMLDAFESPQEFCVVTEFAQGELFEILEDDKQLPEAQVQAIAKQLVRALHYLHSHRIIHRDMKPQNILIGAGGVVKLCDFGFARAMSCNTMVLRSIKGTPLYMAPELVREQPYNHTADLWSLGVILYELYVGQPPFYTNSVYTLIRHIVKDPVKYPDSMSQNFKSFLKGLLNKVSQNRLTWPHLLEHPFVKESEEELEAREARLRMAAARGCDAAWRGEVNITLSSPALNRNVDAQLSGSPSGRVKSKDLCNKGVENPVSTDQSIPISQPSIAVNVQPHNIVTDETIESCGQTTETQSAAKSDALILEKIEITLRTPRGAQAIAQDRGAIAHILHPFRNFNVKGTAALSNEQADISAGQALRILSNLLAASVLTPKTAVDDVLPSVLGLIRATLGASAPQHVSLLIKGFGVLKKLIEVGSSKVESNYFHHSVALLRLYSQVVSYKYDTSGRVVYEATSCVTLLLTRLTLGLSKLMSSGTQRLDEAANQEGALISQIIGQAKSLDIMDQLCLCLTGAGSHIAAGVVSSAPVAAEACKAIWGLLSALNIVATRGVKQSFPLTLSQTRNRLKTGGIEISSDLKIENAIKAEIERFTELLMKSRDMQVSICYALMHGSESGLSSVIQILLQCCELSPRICDILSGTSQNDGLCPNGGVDGTVVSAIFRLVLLCANAAAAKDAGAQTLDSENTTSKASSFENLATLSCLLISTIAQGLKLLARQGASCMLTNSQSKQHDRLVALAQLGSSERITSETSMLLTAAATLALASILLLERCPTSSVASCTIVQSPINFIPHISVLYDQICPFRSDDHESKQVMRSEEGMLMSWHGQRDGYIGALELWLIWGGVSSIQQACSLGVPDSLLSLLGGKRDSASKHELQLSSIGVSPVGVLWSLSVIHLCLAGGAFQEVLFKKESLSVLLSLIDEPHLACLQRWDGFGGGLLGVRDIVNLIVDILEFPFNATQNSSSSPLASASLLHSSAPGTNSIVQRKGLENGDMVKVIASELPRYLQTLQEVCICGPLVGCLKLLDIKDFSRPVSLIVKLAQNSRSFGEGFLKEGLLSPVVLPKMLNTNSPKEVILDFLIVISDLARMSKDFYGPIGDANVVVYMKSLLTHADANVRSKACNALGNMCRHTPYFYKDMVKHDIVNILIDRCADPDRRTRKFACFAVGNAAYHNDYLYEQLKRCIPHLTNLLLGDEEEKTKANAAGALSNLVRNSSRLCEDIISQGAIQALLQVITDYSNAAMGSPARMEANNDSPLKIALFSLGNMCIHAPCRQYLRTPELFQILMKLQQESPDPTIIKYISRIISKFPEASMQRG</sequence>
<evidence type="ECO:0000256" key="9">
    <source>
        <dbReference type="ARBA" id="ARBA00023212"/>
    </source>
</evidence>
<keyword evidence="6 13" id="KW-0547">Nucleotide-binding</keyword>
<evidence type="ECO:0000313" key="17">
    <source>
        <dbReference type="Proteomes" id="UP000825935"/>
    </source>
</evidence>
<keyword evidence="9" id="KW-0206">Cytoskeleton</keyword>
<evidence type="ECO:0000313" key="16">
    <source>
        <dbReference type="EMBL" id="KAH7292833.1"/>
    </source>
</evidence>
<dbReference type="SMART" id="SM00185">
    <property type="entry name" value="ARM"/>
    <property type="match status" value="3"/>
</dbReference>
<evidence type="ECO:0000256" key="14">
    <source>
        <dbReference type="SAM" id="Coils"/>
    </source>
</evidence>
<keyword evidence="14" id="KW-0175">Coiled coil</keyword>
<organism evidence="16 17">
    <name type="scientific">Ceratopteris richardii</name>
    <name type="common">Triangle waterfern</name>
    <dbReference type="NCBI Taxonomy" id="49495"/>
    <lineage>
        <taxon>Eukaryota</taxon>
        <taxon>Viridiplantae</taxon>
        <taxon>Streptophyta</taxon>
        <taxon>Embryophyta</taxon>
        <taxon>Tracheophyta</taxon>
        <taxon>Polypodiopsida</taxon>
        <taxon>Polypodiidae</taxon>
        <taxon>Polypodiales</taxon>
        <taxon>Pteridineae</taxon>
        <taxon>Pteridaceae</taxon>
        <taxon>Parkerioideae</taxon>
        <taxon>Ceratopteris</taxon>
    </lineage>
</organism>
<gene>
    <name evidence="16" type="ORF">KP509_28G000900</name>
</gene>
<dbReference type="InterPro" id="IPR016024">
    <property type="entry name" value="ARM-type_fold"/>
</dbReference>
<dbReference type="PROSITE" id="PS50011">
    <property type="entry name" value="PROTEIN_KINASE_DOM"/>
    <property type="match status" value="1"/>
</dbReference>
<keyword evidence="7" id="KW-0418">Kinase</keyword>
<comment type="catalytic activity">
    <reaction evidence="10">
        <text>L-threonyl-[protein] + ATP = O-phospho-L-threonyl-[protein] + ADP + H(+)</text>
        <dbReference type="Rhea" id="RHEA:46608"/>
        <dbReference type="Rhea" id="RHEA-COMP:11060"/>
        <dbReference type="Rhea" id="RHEA-COMP:11605"/>
        <dbReference type="ChEBI" id="CHEBI:15378"/>
        <dbReference type="ChEBI" id="CHEBI:30013"/>
        <dbReference type="ChEBI" id="CHEBI:30616"/>
        <dbReference type="ChEBI" id="CHEBI:61977"/>
        <dbReference type="ChEBI" id="CHEBI:456216"/>
        <dbReference type="EC" id="2.7.11.1"/>
    </reaction>
</comment>
<dbReference type="InterPro" id="IPR008271">
    <property type="entry name" value="Ser/Thr_kinase_AS"/>
</dbReference>
<dbReference type="EMBL" id="CM035433">
    <property type="protein sequence ID" value="KAH7292833.1"/>
    <property type="molecule type" value="Genomic_DNA"/>
</dbReference>
<dbReference type="PANTHER" id="PTHR22983">
    <property type="entry name" value="PROTEIN KINASE RELATED"/>
    <property type="match status" value="1"/>
</dbReference>
<evidence type="ECO:0000256" key="1">
    <source>
        <dbReference type="ARBA" id="ARBA00004245"/>
    </source>
</evidence>
<evidence type="ECO:0000256" key="6">
    <source>
        <dbReference type="ARBA" id="ARBA00022741"/>
    </source>
</evidence>
<dbReference type="Proteomes" id="UP000825935">
    <property type="component" value="Chromosome 28"/>
</dbReference>
<dbReference type="SUPFAM" id="SSF56112">
    <property type="entry name" value="Protein kinase-like (PK-like)"/>
    <property type="match status" value="1"/>
</dbReference>
<keyword evidence="4" id="KW-0723">Serine/threonine-protein kinase</keyword>
<dbReference type="GO" id="GO:0005737">
    <property type="term" value="C:cytoplasm"/>
    <property type="evidence" value="ECO:0007669"/>
    <property type="project" value="UniProtKB-ARBA"/>
</dbReference>
<accession>A0A8T2RBE9</accession>
<feature type="binding site" evidence="13">
    <location>
        <position position="39"/>
    </location>
    <ligand>
        <name>ATP</name>
        <dbReference type="ChEBI" id="CHEBI:30616"/>
    </ligand>
</feature>
<dbReference type="InterPro" id="IPR017441">
    <property type="entry name" value="Protein_kinase_ATP_BS"/>
</dbReference>
<dbReference type="InterPro" id="IPR011009">
    <property type="entry name" value="Kinase-like_dom_sf"/>
</dbReference>
<dbReference type="PROSITE" id="PS00108">
    <property type="entry name" value="PROTEIN_KINASE_ST"/>
    <property type="match status" value="1"/>
</dbReference>
<keyword evidence="8 13" id="KW-0067">ATP-binding</keyword>
<dbReference type="EC" id="2.7.11.1" evidence="2"/>
<evidence type="ECO:0000256" key="4">
    <source>
        <dbReference type="ARBA" id="ARBA00022527"/>
    </source>
</evidence>
<keyword evidence="3" id="KW-0963">Cytoplasm</keyword>
<keyword evidence="17" id="KW-1185">Reference proteome</keyword>
<keyword evidence="5" id="KW-0808">Transferase</keyword>
<feature type="domain" description="Protein kinase" evidence="15">
    <location>
        <begin position="6"/>
        <end position="256"/>
    </location>
</feature>
<dbReference type="InterPro" id="IPR000719">
    <property type="entry name" value="Prot_kinase_dom"/>
</dbReference>
<dbReference type="SMART" id="SM00220">
    <property type="entry name" value="S_TKc"/>
    <property type="match status" value="1"/>
</dbReference>
<dbReference type="CDD" id="cd14002">
    <property type="entry name" value="STKc_STK36"/>
    <property type="match status" value="1"/>
</dbReference>
<proteinExistence type="predicted"/>
<dbReference type="GO" id="GO:0004674">
    <property type="term" value="F:protein serine/threonine kinase activity"/>
    <property type="evidence" value="ECO:0007669"/>
    <property type="project" value="UniProtKB-KW"/>
</dbReference>
<comment type="caution">
    <text evidence="16">The sequence shown here is derived from an EMBL/GenBank/DDBJ whole genome shotgun (WGS) entry which is preliminary data.</text>
</comment>
<dbReference type="GO" id="GO:0005856">
    <property type="term" value="C:cytoskeleton"/>
    <property type="evidence" value="ECO:0007669"/>
    <property type="project" value="UniProtKB-SubCell"/>
</dbReference>
<dbReference type="OrthoDB" id="266718at2759"/>